<sequence length="128" mass="14570">MKSAKALPRYGSGHKSAGRTDGQPDGRTDRQRQNNIPPPLAGDNKVCNSKSVQNGVHRFEQPYLHQSCSDFHDLGLIQRRNEFPFWKCICLAIFLQMLGQLLRNNTIHNSHDPVNSDHVVFKTEIFTE</sequence>
<keyword evidence="3" id="KW-1185">Reference proteome</keyword>
<organism evidence="2 3">
    <name type="scientific">Dreissena polymorpha</name>
    <name type="common">Zebra mussel</name>
    <name type="synonym">Mytilus polymorpha</name>
    <dbReference type="NCBI Taxonomy" id="45954"/>
    <lineage>
        <taxon>Eukaryota</taxon>
        <taxon>Metazoa</taxon>
        <taxon>Spiralia</taxon>
        <taxon>Lophotrochozoa</taxon>
        <taxon>Mollusca</taxon>
        <taxon>Bivalvia</taxon>
        <taxon>Autobranchia</taxon>
        <taxon>Heteroconchia</taxon>
        <taxon>Euheterodonta</taxon>
        <taxon>Imparidentia</taxon>
        <taxon>Neoheterodontei</taxon>
        <taxon>Myida</taxon>
        <taxon>Dreissenoidea</taxon>
        <taxon>Dreissenidae</taxon>
        <taxon>Dreissena</taxon>
    </lineage>
</organism>
<feature type="compositionally biased region" description="Basic and acidic residues" evidence="1">
    <location>
        <begin position="22"/>
        <end position="32"/>
    </location>
</feature>
<proteinExistence type="predicted"/>
<name>A0A9D4GLV8_DREPO</name>
<dbReference type="Proteomes" id="UP000828390">
    <property type="component" value="Unassembled WGS sequence"/>
</dbReference>
<gene>
    <name evidence="2" type="ORF">DPMN_121583</name>
</gene>
<accession>A0A9D4GLV8</accession>
<evidence type="ECO:0000256" key="1">
    <source>
        <dbReference type="SAM" id="MobiDB-lite"/>
    </source>
</evidence>
<protein>
    <submittedName>
        <fullName evidence="2">Uncharacterized protein</fullName>
    </submittedName>
</protein>
<dbReference type="AlphaFoldDB" id="A0A9D4GLV8"/>
<reference evidence="2" key="1">
    <citation type="journal article" date="2019" name="bioRxiv">
        <title>The Genome of the Zebra Mussel, Dreissena polymorpha: A Resource for Invasive Species Research.</title>
        <authorList>
            <person name="McCartney M.A."/>
            <person name="Auch B."/>
            <person name="Kono T."/>
            <person name="Mallez S."/>
            <person name="Zhang Y."/>
            <person name="Obille A."/>
            <person name="Becker A."/>
            <person name="Abrahante J.E."/>
            <person name="Garbe J."/>
            <person name="Badalamenti J.P."/>
            <person name="Herman A."/>
            <person name="Mangelson H."/>
            <person name="Liachko I."/>
            <person name="Sullivan S."/>
            <person name="Sone E.D."/>
            <person name="Koren S."/>
            <person name="Silverstein K.A.T."/>
            <person name="Beckman K.B."/>
            <person name="Gohl D.M."/>
        </authorList>
    </citation>
    <scope>NUCLEOTIDE SEQUENCE</scope>
    <source>
        <strain evidence="2">Duluth1</strain>
        <tissue evidence="2">Whole animal</tissue>
    </source>
</reference>
<evidence type="ECO:0000313" key="2">
    <source>
        <dbReference type="EMBL" id="KAH3819841.1"/>
    </source>
</evidence>
<reference evidence="2" key="2">
    <citation type="submission" date="2020-11" db="EMBL/GenBank/DDBJ databases">
        <authorList>
            <person name="McCartney M.A."/>
            <person name="Auch B."/>
            <person name="Kono T."/>
            <person name="Mallez S."/>
            <person name="Becker A."/>
            <person name="Gohl D.M."/>
            <person name="Silverstein K.A.T."/>
            <person name="Koren S."/>
            <person name="Bechman K.B."/>
            <person name="Herman A."/>
            <person name="Abrahante J.E."/>
            <person name="Garbe J."/>
        </authorList>
    </citation>
    <scope>NUCLEOTIDE SEQUENCE</scope>
    <source>
        <strain evidence="2">Duluth1</strain>
        <tissue evidence="2">Whole animal</tissue>
    </source>
</reference>
<dbReference type="EMBL" id="JAIWYP010000005">
    <property type="protein sequence ID" value="KAH3819841.1"/>
    <property type="molecule type" value="Genomic_DNA"/>
</dbReference>
<comment type="caution">
    <text evidence="2">The sequence shown here is derived from an EMBL/GenBank/DDBJ whole genome shotgun (WGS) entry which is preliminary data.</text>
</comment>
<evidence type="ECO:0000313" key="3">
    <source>
        <dbReference type="Proteomes" id="UP000828390"/>
    </source>
</evidence>
<feature type="region of interest" description="Disordered" evidence="1">
    <location>
        <begin position="1"/>
        <end position="47"/>
    </location>
</feature>